<comment type="caution">
    <text evidence="4">The sequence shown here is derived from an EMBL/GenBank/DDBJ whole genome shotgun (WGS) entry which is preliminary data.</text>
</comment>
<dbReference type="InterPro" id="IPR050300">
    <property type="entry name" value="GDXG_lipolytic_enzyme"/>
</dbReference>
<dbReference type="InterPro" id="IPR049492">
    <property type="entry name" value="BD-FAE-like_dom"/>
</dbReference>
<dbReference type="Proteomes" id="UP001501218">
    <property type="component" value="Unassembled WGS sequence"/>
</dbReference>
<dbReference type="Pfam" id="PF20434">
    <property type="entry name" value="BD-FAE"/>
    <property type="match status" value="1"/>
</dbReference>
<evidence type="ECO:0000256" key="2">
    <source>
        <dbReference type="SAM" id="MobiDB-lite"/>
    </source>
</evidence>
<keyword evidence="1 4" id="KW-0378">Hydrolase</keyword>
<sequence>MTTPPGMIDPLTEPLPAPEPAGTSGRLLRAAPYAAPSGFRPLLADLHLPATREPAPVVLFVHGGGWRLGSRTLFCPTWSDWLPGAFDRLVDAGFAVISVDYRLSAEAVFPAQFEDVSAALHWIRARAADLGVDAERIVLWGESAGGHLAALLGLDASRADARGVVGVVDWYGPADLDALPSRDDPDSREALLLGAPATHASQLASAASPVARVHSDAPPFHLAHGTADESVPPSQSELLANALREAGVPVDLHLIPGAGHMWRGAENGEAIFARAVEFARRCTSR</sequence>
<gene>
    <name evidence="4" type="ORF">GCM10009854_35400</name>
</gene>
<feature type="region of interest" description="Disordered" evidence="2">
    <location>
        <begin position="1"/>
        <end position="22"/>
    </location>
</feature>
<evidence type="ECO:0000256" key="1">
    <source>
        <dbReference type="ARBA" id="ARBA00022801"/>
    </source>
</evidence>
<dbReference type="GO" id="GO:0016787">
    <property type="term" value="F:hydrolase activity"/>
    <property type="evidence" value="ECO:0007669"/>
    <property type="project" value="UniProtKB-KW"/>
</dbReference>
<organism evidence="4 5">
    <name type="scientific">Saccharopolyspora halophila</name>
    <dbReference type="NCBI Taxonomy" id="405551"/>
    <lineage>
        <taxon>Bacteria</taxon>
        <taxon>Bacillati</taxon>
        <taxon>Actinomycetota</taxon>
        <taxon>Actinomycetes</taxon>
        <taxon>Pseudonocardiales</taxon>
        <taxon>Pseudonocardiaceae</taxon>
        <taxon>Saccharopolyspora</taxon>
    </lineage>
</organism>
<dbReference type="EMBL" id="BAAARA010000010">
    <property type="protein sequence ID" value="GAA2354234.1"/>
    <property type="molecule type" value="Genomic_DNA"/>
</dbReference>
<name>A0ABN3GL09_9PSEU</name>
<dbReference type="SUPFAM" id="SSF53474">
    <property type="entry name" value="alpha/beta-Hydrolases"/>
    <property type="match status" value="1"/>
</dbReference>
<proteinExistence type="predicted"/>
<evidence type="ECO:0000259" key="3">
    <source>
        <dbReference type="Pfam" id="PF20434"/>
    </source>
</evidence>
<evidence type="ECO:0000313" key="5">
    <source>
        <dbReference type="Proteomes" id="UP001501218"/>
    </source>
</evidence>
<dbReference type="InterPro" id="IPR029058">
    <property type="entry name" value="AB_hydrolase_fold"/>
</dbReference>
<dbReference type="RefSeq" id="WP_344133582.1">
    <property type="nucleotide sequence ID" value="NZ_BAAARA010000010.1"/>
</dbReference>
<protein>
    <submittedName>
        <fullName evidence="4">Alpha/beta hydrolase</fullName>
    </submittedName>
</protein>
<evidence type="ECO:0000313" key="4">
    <source>
        <dbReference type="EMBL" id="GAA2354234.1"/>
    </source>
</evidence>
<dbReference type="Gene3D" id="3.40.50.1820">
    <property type="entry name" value="alpha/beta hydrolase"/>
    <property type="match status" value="1"/>
</dbReference>
<dbReference type="PANTHER" id="PTHR48081:SF13">
    <property type="entry name" value="ALPHA_BETA HYDROLASE"/>
    <property type="match status" value="1"/>
</dbReference>
<accession>A0ABN3GL09</accession>
<dbReference type="PANTHER" id="PTHR48081">
    <property type="entry name" value="AB HYDROLASE SUPERFAMILY PROTEIN C4A8.06C"/>
    <property type="match status" value="1"/>
</dbReference>
<keyword evidence="5" id="KW-1185">Reference proteome</keyword>
<feature type="domain" description="BD-FAE-like" evidence="3">
    <location>
        <begin position="45"/>
        <end position="243"/>
    </location>
</feature>
<reference evidence="4 5" key="1">
    <citation type="journal article" date="2019" name="Int. J. Syst. Evol. Microbiol.">
        <title>The Global Catalogue of Microorganisms (GCM) 10K type strain sequencing project: providing services to taxonomists for standard genome sequencing and annotation.</title>
        <authorList>
            <consortium name="The Broad Institute Genomics Platform"/>
            <consortium name="The Broad Institute Genome Sequencing Center for Infectious Disease"/>
            <person name="Wu L."/>
            <person name="Ma J."/>
        </authorList>
    </citation>
    <scope>NUCLEOTIDE SEQUENCE [LARGE SCALE GENOMIC DNA]</scope>
    <source>
        <strain evidence="4 5">JCM 16221</strain>
    </source>
</reference>